<reference evidence="11 12" key="1">
    <citation type="journal article" date="2008" name="Nature">
        <title>The genome of the model beetle and pest Tribolium castaneum.</title>
        <authorList>
            <consortium name="Tribolium Genome Sequencing Consortium"/>
            <person name="Richards S."/>
            <person name="Gibbs R.A."/>
            <person name="Weinstock G.M."/>
            <person name="Brown S.J."/>
            <person name="Denell R."/>
            <person name="Beeman R.W."/>
            <person name="Gibbs R."/>
            <person name="Beeman R.W."/>
            <person name="Brown S.J."/>
            <person name="Bucher G."/>
            <person name="Friedrich M."/>
            <person name="Grimmelikhuijzen C.J."/>
            <person name="Klingler M."/>
            <person name="Lorenzen M."/>
            <person name="Richards S."/>
            <person name="Roth S."/>
            <person name="Schroder R."/>
            <person name="Tautz D."/>
            <person name="Zdobnov E.M."/>
            <person name="Muzny D."/>
            <person name="Gibbs R.A."/>
            <person name="Weinstock G.M."/>
            <person name="Attaway T."/>
            <person name="Bell S."/>
            <person name="Buhay C.J."/>
            <person name="Chandrabose M.N."/>
            <person name="Chavez D."/>
            <person name="Clerk-Blankenburg K.P."/>
            <person name="Cree A."/>
            <person name="Dao M."/>
            <person name="Davis C."/>
            <person name="Chacko J."/>
            <person name="Dinh H."/>
            <person name="Dugan-Rocha S."/>
            <person name="Fowler G."/>
            <person name="Garner T.T."/>
            <person name="Garnes J."/>
            <person name="Gnirke A."/>
            <person name="Hawes A."/>
            <person name="Hernandez J."/>
            <person name="Hines S."/>
            <person name="Holder M."/>
            <person name="Hume J."/>
            <person name="Jhangiani S.N."/>
            <person name="Joshi V."/>
            <person name="Khan Z.M."/>
            <person name="Jackson L."/>
            <person name="Kovar C."/>
            <person name="Kowis A."/>
            <person name="Lee S."/>
            <person name="Lewis L.R."/>
            <person name="Margolis J."/>
            <person name="Morgan M."/>
            <person name="Nazareth L.V."/>
            <person name="Nguyen N."/>
            <person name="Okwuonu G."/>
            <person name="Parker D."/>
            <person name="Richards S."/>
            <person name="Ruiz S.J."/>
            <person name="Santibanez J."/>
            <person name="Savard J."/>
            <person name="Scherer S.E."/>
            <person name="Schneider B."/>
            <person name="Sodergren E."/>
            <person name="Tautz D."/>
            <person name="Vattahil S."/>
            <person name="Villasana D."/>
            <person name="White C.S."/>
            <person name="Wright R."/>
            <person name="Park Y."/>
            <person name="Beeman R.W."/>
            <person name="Lord J."/>
            <person name="Oppert B."/>
            <person name="Lorenzen M."/>
            <person name="Brown S."/>
            <person name="Wang L."/>
            <person name="Savard J."/>
            <person name="Tautz D."/>
            <person name="Richards S."/>
            <person name="Weinstock G."/>
            <person name="Gibbs R.A."/>
            <person name="Liu Y."/>
            <person name="Worley K."/>
            <person name="Weinstock G."/>
            <person name="Elsik C.G."/>
            <person name="Reese J.T."/>
            <person name="Elhaik E."/>
            <person name="Landan G."/>
            <person name="Graur D."/>
            <person name="Arensburger P."/>
            <person name="Atkinson P."/>
            <person name="Beeman R.W."/>
            <person name="Beidler J."/>
            <person name="Brown S.J."/>
            <person name="Demuth J.P."/>
            <person name="Drury D.W."/>
            <person name="Du Y.Z."/>
            <person name="Fujiwara H."/>
            <person name="Lorenzen M."/>
            <person name="Maselli V."/>
            <person name="Osanai M."/>
            <person name="Park Y."/>
            <person name="Robertson H.M."/>
            <person name="Tu Z."/>
            <person name="Wang J.J."/>
            <person name="Wang S."/>
            <person name="Richards S."/>
            <person name="Song H."/>
            <person name="Zhang L."/>
            <person name="Sodergren E."/>
            <person name="Werner D."/>
            <person name="Stanke M."/>
            <person name="Morgenstern B."/>
            <person name="Solovyev V."/>
            <person name="Kosarev P."/>
            <person name="Brown G."/>
            <person name="Chen H.C."/>
            <person name="Ermolaeva O."/>
            <person name="Hlavina W."/>
            <person name="Kapustin Y."/>
            <person name="Kiryutin B."/>
            <person name="Kitts P."/>
            <person name="Maglott D."/>
            <person name="Pruitt K."/>
            <person name="Sapojnikov V."/>
            <person name="Souvorov A."/>
            <person name="Mackey A.J."/>
            <person name="Waterhouse R.M."/>
            <person name="Wyder S."/>
            <person name="Zdobnov E.M."/>
            <person name="Zdobnov E.M."/>
            <person name="Wyder S."/>
            <person name="Kriventseva E.V."/>
            <person name="Kadowaki T."/>
            <person name="Bork P."/>
            <person name="Aranda M."/>
            <person name="Bao R."/>
            <person name="Beermann A."/>
            <person name="Berns N."/>
            <person name="Bolognesi R."/>
            <person name="Bonneton F."/>
            <person name="Bopp D."/>
            <person name="Brown S.J."/>
            <person name="Bucher G."/>
            <person name="Butts T."/>
            <person name="Chaumot A."/>
            <person name="Denell R.E."/>
            <person name="Ferrier D.E."/>
            <person name="Friedrich M."/>
            <person name="Gordon C.M."/>
            <person name="Jindra M."/>
            <person name="Klingler M."/>
            <person name="Lan Q."/>
            <person name="Lattorff H.M."/>
            <person name="Laudet V."/>
            <person name="von Levetsow C."/>
            <person name="Liu Z."/>
            <person name="Lutz R."/>
            <person name="Lynch J.A."/>
            <person name="da Fonseca R.N."/>
            <person name="Posnien N."/>
            <person name="Reuter R."/>
            <person name="Roth S."/>
            <person name="Savard J."/>
            <person name="Schinko J.B."/>
            <person name="Schmitt C."/>
            <person name="Schoppmeier M."/>
            <person name="Schroder R."/>
            <person name="Shippy T.D."/>
            <person name="Simonnet F."/>
            <person name="Marques-Souza H."/>
            <person name="Tautz D."/>
            <person name="Tomoyasu Y."/>
            <person name="Trauner J."/>
            <person name="Van der Zee M."/>
            <person name="Vervoort M."/>
            <person name="Wittkopp N."/>
            <person name="Wimmer E.A."/>
            <person name="Yang X."/>
            <person name="Jones A.K."/>
            <person name="Sattelle D.B."/>
            <person name="Ebert P.R."/>
            <person name="Nelson D."/>
            <person name="Scott J.G."/>
            <person name="Beeman R.W."/>
            <person name="Muthukrishnan S."/>
            <person name="Kramer K.J."/>
            <person name="Arakane Y."/>
            <person name="Beeman R.W."/>
            <person name="Zhu Q."/>
            <person name="Hogenkamp D."/>
            <person name="Dixit R."/>
            <person name="Oppert B."/>
            <person name="Jiang H."/>
            <person name="Zou Z."/>
            <person name="Marshall J."/>
            <person name="Elpidina E."/>
            <person name="Vinokurov K."/>
            <person name="Oppert C."/>
            <person name="Zou Z."/>
            <person name="Evans J."/>
            <person name="Lu Z."/>
            <person name="Zhao P."/>
            <person name="Sumathipala N."/>
            <person name="Altincicek B."/>
            <person name="Vilcinskas A."/>
            <person name="Williams M."/>
            <person name="Hultmark D."/>
            <person name="Hetru C."/>
            <person name="Jiang H."/>
            <person name="Grimmelikhuijzen C.J."/>
            <person name="Hauser F."/>
            <person name="Cazzamali G."/>
            <person name="Williamson M."/>
            <person name="Park Y."/>
            <person name="Li B."/>
            <person name="Tanaka Y."/>
            <person name="Predel R."/>
            <person name="Neupert S."/>
            <person name="Schachtner J."/>
            <person name="Verleyen P."/>
            <person name="Raible F."/>
            <person name="Bork P."/>
            <person name="Friedrich M."/>
            <person name="Walden K.K."/>
            <person name="Robertson H.M."/>
            <person name="Angeli S."/>
            <person name="Foret S."/>
            <person name="Bucher G."/>
            <person name="Schuetz S."/>
            <person name="Maleszka R."/>
            <person name="Wimmer E.A."/>
            <person name="Beeman R.W."/>
            <person name="Lorenzen M."/>
            <person name="Tomoyasu Y."/>
            <person name="Miller S.C."/>
            <person name="Grossmann D."/>
            <person name="Bucher G."/>
        </authorList>
    </citation>
    <scope>NUCLEOTIDE SEQUENCE [LARGE SCALE GENOMIC DNA]</scope>
    <source>
        <strain evidence="11 12">Georgia GA2</strain>
    </source>
</reference>
<dbReference type="PROSITE" id="PS50011">
    <property type="entry name" value="PROTEIN_KINASE_DOM"/>
    <property type="match status" value="1"/>
</dbReference>
<evidence type="ECO:0000259" key="10">
    <source>
        <dbReference type="PROSITE" id="PS50011"/>
    </source>
</evidence>
<dbReference type="OrthoDB" id="10013850at2759"/>
<evidence type="ECO:0000256" key="1">
    <source>
        <dbReference type="ARBA" id="ARBA00004496"/>
    </source>
</evidence>
<evidence type="ECO:0000313" key="12">
    <source>
        <dbReference type="Proteomes" id="UP000007266"/>
    </source>
</evidence>
<dbReference type="OMA" id="WCKEVEI"/>
<keyword evidence="4" id="KW-0808">Transferase</keyword>
<dbReference type="PANTHER" id="PTHR22969:SF15">
    <property type="entry name" value="FI05319P"/>
    <property type="match status" value="1"/>
</dbReference>
<evidence type="ECO:0000256" key="6">
    <source>
        <dbReference type="ARBA" id="ARBA00022777"/>
    </source>
</evidence>
<protein>
    <submittedName>
        <fullName evidence="11">Serine/threonine-protein kinase TBK1-like Protein</fullName>
    </submittedName>
</protein>
<dbReference type="InterPro" id="IPR051180">
    <property type="entry name" value="IKK"/>
</dbReference>
<comment type="subcellular location">
    <subcellularLocation>
        <location evidence="1">Cytoplasm</location>
    </subcellularLocation>
</comment>
<organism evidence="11 12">
    <name type="scientific">Tribolium castaneum</name>
    <name type="common">Red flour beetle</name>
    <dbReference type="NCBI Taxonomy" id="7070"/>
    <lineage>
        <taxon>Eukaryota</taxon>
        <taxon>Metazoa</taxon>
        <taxon>Ecdysozoa</taxon>
        <taxon>Arthropoda</taxon>
        <taxon>Hexapoda</taxon>
        <taxon>Insecta</taxon>
        <taxon>Pterygota</taxon>
        <taxon>Neoptera</taxon>
        <taxon>Endopterygota</taxon>
        <taxon>Coleoptera</taxon>
        <taxon>Polyphaga</taxon>
        <taxon>Cucujiformia</taxon>
        <taxon>Tenebrionidae</taxon>
        <taxon>Tenebrionidae incertae sedis</taxon>
        <taxon>Tribolium</taxon>
    </lineage>
</organism>
<evidence type="ECO:0000256" key="2">
    <source>
        <dbReference type="ARBA" id="ARBA00022490"/>
    </source>
</evidence>
<feature type="binding site" evidence="8">
    <location>
        <position position="42"/>
    </location>
    <ligand>
        <name>ATP</name>
        <dbReference type="ChEBI" id="CHEBI:30616"/>
    </ligand>
</feature>
<dbReference type="Gene3D" id="1.10.510.10">
    <property type="entry name" value="Transferase(Phosphotransferase) domain 1"/>
    <property type="match status" value="1"/>
</dbReference>
<keyword evidence="6 11" id="KW-0418">Kinase</keyword>
<sequence>MSVGLSESQNYIWSDDDCLGEGTFGKVFRGIQKRSGDKVAIKIFKHVNHQVSQETKLLQSLQHKHIIRFFATEFELSTNKMVMILELCNGGSLMSYLNEPENVCGLPDEEFLLVFNHLSAGLEFLKRHDVIHRDVKPDNIMRHVLDDGQTVYKLADFGTARELPEGQNFTSLHGTEPYLHPQLYRVCFFQGSNCTREFGANTDLWSIGVTLYQTATGNLPFLVMDRHVMLRIYHEMQENEGIVSAIQQKNSDEVVFQKKLPRNCRLSCGLKQLITPIIAGVFIQEKGKQWSFTQYYEQVVDLVSRKVINVFYVNKMRLMKVYIKSDETFNTFKYYVSAQSEVAEENQVFLYKANLIVNTFEDFSGVDESDCIFLFDRSNAEVESTIDVQLVFENLTNFPNKFMSSSESDDHRLAFVTCRDLCLCKNVMDYQSIVYKYFSNFIKDFNSYCKEETRDQRKMYDTLLEKSSQTKNRAQILKQLQNLNHSNDDSFLDRFEEISDNFLSETDKLFNDLRNIKADLVPNTSHDSYLKTVSKELTDMKQLRKKLYNARINKKLYDFEKIKIVHCVRTILETFTDKMDPNFDCFVNDIKNWHKNEFFAHVRTLSTLKKLLNRYRSDLKRFEDEIQARSDDNLKTISTLGLNKEKLFDIVEKYKTNNLDIKTLVEENLKLVEQMNELVVTLNSNLSTDL</sequence>
<gene>
    <name evidence="11" type="primary">AUGUSTUS-3.0.2_09797</name>
    <name evidence="11" type="ORF">TcasGA2_TC009797</name>
</gene>
<dbReference type="InterPro" id="IPR041087">
    <property type="entry name" value="TBK1_ULD"/>
</dbReference>
<dbReference type="Pfam" id="PF00069">
    <property type="entry name" value="Pkinase"/>
    <property type="match status" value="1"/>
</dbReference>
<evidence type="ECO:0000256" key="9">
    <source>
        <dbReference type="SAM" id="Coils"/>
    </source>
</evidence>
<dbReference type="STRING" id="7070.D6WPQ5"/>
<dbReference type="Gene3D" id="3.10.20.90">
    <property type="entry name" value="Phosphatidylinositol 3-kinase Catalytic Subunit, Chain A, domain 1"/>
    <property type="match status" value="1"/>
</dbReference>
<dbReference type="GO" id="GO:0032481">
    <property type="term" value="P:positive regulation of type I interferon production"/>
    <property type="evidence" value="ECO:0000318"/>
    <property type="project" value="GO_Central"/>
</dbReference>
<dbReference type="InterPro" id="IPR011009">
    <property type="entry name" value="Kinase-like_dom_sf"/>
</dbReference>
<dbReference type="PANTHER" id="PTHR22969">
    <property type="entry name" value="IKB KINASE"/>
    <property type="match status" value="1"/>
</dbReference>
<dbReference type="PROSITE" id="PS00107">
    <property type="entry name" value="PROTEIN_KINASE_ATP"/>
    <property type="match status" value="1"/>
</dbReference>
<dbReference type="InterPro" id="IPR017441">
    <property type="entry name" value="Protein_kinase_ATP_BS"/>
</dbReference>
<reference evidence="11 12" key="2">
    <citation type="journal article" date="2010" name="Nucleic Acids Res.">
        <title>BeetleBase in 2010: revisions to provide comprehensive genomic information for Tribolium castaneum.</title>
        <authorList>
            <person name="Kim H.S."/>
            <person name="Murphy T."/>
            <person name="Xia J."/>
            <person name="Caragea D."/>
            <person name="Park Y."/>
            <person name="Beeman R.W."/>
            <person name="Lorenzen M.D."/>
            <person name="Butcher S."/>
            <person name="Manak J.R."/>
            <person name="Brown S.J."/>
        </authorList>
    </citation>
    <scope>GENOME REANNOTATION</scope>
    <source>
        <strain evidence="11 12">Georgia GA2</strain>
    </source>
</reference>
<keyword evidence="9" id="KW-0175">Coiled coil</keyword>
<keyword evidence="5 8" id="KW-0547">Nucleotide-binding</keyword>
<keyword evidence="12" id="KW-1185">Reference proteome</keyword>
<evidence type="ECO:0000256" key="7">
    <source>
        <dbReference type="ARBA" id="ARBA00022840"/>
    </source>
</evidence>
<feature type="coiled-coil region" evidence="9">
    <location>
        <begin position="605"/>
        <end position="632"/>
    </location>
</feature>
<dbReference type="GO" id="GO:0002218">
    <property type="term" value="P:activation of innate immune response"/>
    <property type="evidence" value="ECO:0000318"/>
    <property type="project" value="GO_Central"/>
</dbReference>
<evidence type="ECO:0000256" key="3">
    <source>
        <dbReference type="ARBA" id="ARBA00022527"/>
    </source>
</evidence>
<evidence type="ECO:0000256" key="5">
    <source>
        <dbReference type="ARBA" id="ARBA00022741"/>
    </source>
</evidence>
<dbReference type="PhylomeDB" id="D6WPQ5"/>
<feature type="domain" description="Protein kinase" evidence="10">
    <location>
        <begin position="13"/>
        <end position="312"/>
    </location>
</feature>
<dbReference type="Proteomes" id="UP000007266">
    <property type="component" value="Linkage group 7"/>
</dbReference>
<dbReference type="SUPFAM" id="SSF56112">
    <property type="entry name" value="Protein kinase-like (PK-like)"/>
    <property type="match status" value="1"/>
</dbReference>
<keyword evidence="3" id="KW-0723">Serine/threonine-protein kinase</keyword>
<dbReference type="KEGG" id="tca:100141977"/>
<evidence type="ECO:0000256" key="8">
    <source>
        <dbReference type="PROSITE-ProRule" id="PRU10141"/>
    </source>
</evidence>
<dbReference type="FunFam" id="1.10.510.10:FF:000100">
    <property type="entry name" value="inhibitor of nuclear factor kappa-B kinase subunit epsilon"/>
    <property type="match status" value="1"/>
</dbReference>
<dbReference type="EMBL" id="KQ971354">
    <property type="protein sequence ID" value="EFA06854.1"/>
    <property type="molecule type" value="Genomic_DNA"/>
</dbReference>
<dbReference type="GO" id="GO:0009967">
    <property type="term" value="P:positive regulation of signal transduction"/>
    <property type="evidence" value="ECO:0007669"/>
    <property type="project" value="UniProtKB-ARBA"/>
</dbReference>
<evidence type="ECO:0000313" key="11">
    <source>
        <dbReference type="EMBL" id="EFA06854.1"/>
    </source>
</evidence>
<keyword evidence="7 8" id="KW-0067">ATP-binding</keyword>
<dbReference type="HOGENOM" id="CLU_000288_101_1_1"/>
<accession>D6WPQ5</accession>
<dbReference type="AlphaFoldDB" id="D6WPQ5"/>
<proteinExistence type="predicted"/>
<dbReference type="InterPro" id="IPR000719">
    <property type="entry name" value="Prot_kinase_dom"/>
</dbReference>
<dbReference type="CDD" id="cd12219">
    <property type="entry name" value="Ubl_TBK1_like"/>
    <property type="match status" value="1"/>
</dbReference>
<dbReference type="Pfam" id="PF18396">
    <property type="entry name" value="TBK1_ULD"/>
    <property type="match status" value="1"/>
</dbReference>
<dbReference type="FunFam" id="3.30.200.20:FF:000106">
    <property type="entry name" value="serine/threonine-protein kinase TBK1 isoform X1"/>
    <property type="match status" value="1"/>
</dbReference>
<dbReference type="SMART" id="SM00220">
    <property type="entry name" value="S_TKc"/>
    <property type="match status" value="1"/>
</dbReference>
<dbReference type="InParanoid" id="D6WPQ5"/>
<dbReference type="GO" id="GO:0004674">
    <property type="term" value="F:protein serine/threonine kinase activity"/>
    <property type="evidence" value="ECO:0000318"/>
    <property type="project" value="GO_Central"/>
</dbReference>
<dbReference type="Gene3D" id="3.30.200.20">
    <property type="entry name" value="Phosphorylase Kinase, domain 1"/>
    <property type="match status" value="1"/>
</dbReference>
<dbReference type="GO" id="GO:0006950">
    <property type="term" value="P:response to stress"/>
    <property type="evidence" value="ECO:0007669"/>
    <property type="project" value="UniProtKB-ARBA"/>
</dbReference>
<dbReference type="eggNOG" id="KOG4250">
    <property type="taxonomic scope" value="Eukaryota"/>
</dbReference>
<dbReference type="GO" id="GO:0005524">
    <property type="term" value="F:ATP binding"/>
    <property type="evidence" value="ECO:0007669"/>
    <property type="project" value="UniProtKB-UniRule"/>
</dbReference>
<dbReference type="GO" id="GO:0005737">
    <property type="term" value="C:cytoplasm"/>
    <property type="evidence" value="ECO:0000318"/>
    <property type="project" value="GO_Central"/>
</dbReference>
<keyword evidence="2" id="KW-0963">Cytoplasm</keyword>
<name>D6WPQ5_TRICA</name>
<evidence type="ECO:0000256" key="4">
    <source>
        <dbReference type="ARBA" id="ARBA00022679"/>
    </source>
</evidence>